<proteinExistence type="predicted"/>
<reference evidence="1" key="1">
    <citation type="submission" date="2014-11" db="EMBL/GenBank/DDBJ databases">
        <authorList>
            <person name="Amaro Gonzalez C."/>
        </authorList>
    </citation>
    <scope>NUCLEOTIDE SEQUENCE</scope>
</reference>
<organism evidence="1">
    <name type="scientific">Anguilla anguilla</name>
    <name type="common">European freshwater eel</name>
    <name type="synonym">Muraena anguilla</name>
    <dbReference type="NCBI Taxonomy" id="7936"/>
    <lineage>
        <taxon>Eukaryota</taxon>
        <taxon>Metazoa</taxon>
        <taxon>Chordata</taxon>
        <taxon>Craniata</taxon>
        <taxon>Vertebrata</taxon>
        <taxon>Euteleostomi</taxon>
        <taxon>Actinopterygii</taxon>
        <taxon>Neopterygii</taxon>
        <taxon>Teleostei</taxon>
        <taxon>Anguilliformes</taxon>
        <taxon>Anguillidae</taxon>
        <taxon>Anguilla</taxon>
    </lineage>
</organism>
<sequence length="62" mass="6881">MCLAQTEPCQTPPKLARQKIIPLSPVHSGGLCVTASNFISVSQYCTRFLSSMSQMMQFTKEK</sequence>
<protein>
    <submittedName>
        <fullName evidence="1">Uncharacterized protein</fullName>
    </submittedName>
</protein>
<reference evidence="1" key="2">
    <citation type="journal article" date="2015" name="Fish Shellfish Immunol.">
        <title>Early steps in the European eel (Anguilla anguilla)-Vibrio vulnificus interaction in the gills: Role of the RtxA13 toxin.</title>
        <authorList>
            <person name="Callol A."/>
            <person name="Pajuelo D."/>
            <person name="Ebbesson L."/>
            <person name="Teles M."/>
            <person name="MacKenzie S."/>
            <person name="Amaro C."/>
        </authorList>
    </citation>
    <scope>NUCLEOTIDE SEQUENCE</scope>
</reference>
<evidence type="ECO:0000313" key="1">
    <source>
        <dbReference type="EMBL" id="JAH92136.1"/>
    </source>
</evidence>
<name>A0A0E9WPB5_ANGAN</name>
<accession>A0A0E9WPB5</accession>
<dbReference type="AlphaFoldDB" id="A0A0E9WPB5"/>
<dbReference type="EMBL" id="GBXM01016441">
    <property type="protein sequence ID" value="JAH92136.1"/>
    <property type="molecule type" value="Transcribed_RNA"/>
</dbReference>